<dbReference type="Pfam" id="PF03746">
    <property type="entry name" value="LamB_YcsF"/>
    <property type="match status" value="1"/>
</dbReference>
<comment type="function">
    <text evidence="1">Catalyzes the cleavage of 5-oxoproline to form L-glutamate coupled to the hydrolysis of ATP to ADP and inorganic phosphate.</text>
</comment>
<dbReference type="NCBIfam" id="NF003814">
    <property type="entry name" value="PRK05406.1-3"/>
    <property type="match status" value="1"/>
</dbReference>
<dbReference type="InterPro" id="IPR005501">
    <property type="entry name" value="LamB/YcsF/PxpA-like"/>
</dbReference>
<dbReference type="NCBIfam" id="NF003816">
    <property type="entry name" value="PRK05406.1-5"/>
    <property type="match status" value="1"/>
</dbReference>
<evidence type="ECO:0000313" key="2">
    <source>
        <dbReference type="EMBL" id="NNM48129.1"/>
    </source>
</evidence>
<organism evidence="2 3">
    <name type="scientific">Knoellia koreensis</name>
    <dbReference type="NCBI Taxonomy" id="2730921"/>
    <lineage>
        <taxon>Bacteria</taxon>
        <taxon>Bacillati</taxon>
        <taxon>Actinomycetota</taxon>
        <taxon>Actinomycetes</taxon>
        <taxon>Micrococcales</taxon>
        <taxon>Intrasporangiaceae</taxon>
        <taxon>Knoellia</taxon>
    </lineage>
</organism>
<dbReference type="Proteomes" id="UP000588586">
    <property type="component" value="Unassembled WGS sequence"/>
</dbReference>
<dbReference type="CDD" id="cd10787">
    <property type="entry name" value="LamB_YcsF_like"/>
    <property type="match status" value="1"/>
</dbReference>
<sequence>MAGSAGAGAAPRTIDLNADLGESFGRWTLGDDAAMVDLVTSANVACGFHAGDPLTLLGTVERAAASGVRVGAQVSYRDLAGFGRRFVDASVDELRADVIYQLGALDGVCRAAGTRVTYVKPHGALYNTVVHHAAHAEAVVSAVLAYGPELAILGLPGSELLRQATAAGIRCHTEAFADRAYNADGTLVSRREPGAVLDDPAVVAERVVRLVTHGVLAAVDGTELEVDPDSVCIHGDSPGAVAMARQVRAGLEEAGVDIEAFT</sequence>
<name>A0A849HM05_9MICO</name>
<dbReference type="Gene3D" id="3.20.20.370">
    <property type="entry name" value="Glycoside hydrolase/deacetylase"/>
    <property type="match status" value="1"/>
</dbReference>
<accession>A0A849HM05</accession>
<comment type="subunit">
    <text evidence="1">Forms a complex composed of PxpA, PxpB and PxpC.</text>
</comment>
<dbReference type="GO" id="GO:0005975">
    <property type="term" value="P:carbohydrate metabolic process"/>
    <property type="evidence" value="ECO:0007669"/>
    <property type="project" value="InterPro"/>
</dbReference>
<dbReference type="GO" id="GO:0017168">
    <property type="term" value="F:5-oxoprolinase (ATP-hydrolyzing) activity"/>
    <property type="evidence" value="ECO:0007669"/>
    <property type="project" value="UniProtKB-UniRule"/>
</dbReference>
<keyword evidence="1" id="KW-0378">Hydrolase</keyword>
<dbReference type="PANTHER" id="PTHR30292">
    <property type="entry name" value="UNCHARACTERIZED PROTEIN YBGL-RELATED"/>
    <property type="match status" value="1"/>
</dbReference>
<gene>
    <name evidence="1" type="primary">pxpA</name>
    <name evidence="2" type="ORF">HJG52_19255</name>
</gene>
<keyword evidence="1" id="KW-0067">ATP-binding</keyword>
<dbReference type="SUPFAM" id="SSF88713">
    <property type="entry name" value="Glycoside hydrolase/deacetylase"/>
    <property type="match status" value="1"/>
</dbReference>
<keyword evidence="3" id="KW-1185">Reference proteome</keyword>
<reference evidence="2 3" key="1">
    <citation type="submission" date="2020-04" db="EMBL/GenBank/DDBJ databases">
        <title>Knoellia sp. isolate from air conditioner.</title>
        <authorList>
            <person name="Chea S."/>
            <person name="Kim D.-U."/>
        </authorList>
    </citation>
    <scope>NUCLEOTIDE SEQUENCE [LARGE SCALE GENOMIC DNA]</scope>
    <source>
        <strain evidence="2 3">DB2414S</strain>
    </source>
</reference>
<dbReference type="RefSeq" id="WP_171245253.1">
    <property type="nucleotide sequence ID" value="NZ_JABEPQ010000006.1"/>
</dbReference>
<evidence type="ECO:0000313" key="3">
    <source>
        <dbReference type="Proteomes" id="UP000588586"/>
    </source>
</evidence>
<dbReference type="EC" id="3.5.2.9" evidence="1"/>
<dbReference type="AlphaFoldDB" id="A0A849HM05"/>
<protein>
    <recommendedName>
        <fullName evidence="1">5-oxoprolinase subunit A</fullName>
        <shortName evidence="1">5-OPase subunit A</shortName>
        <ecNumber evidence="1">3.5.2.9</ecNumber>
    </recommendedName>
    <alternativeName>
        <fullName evidence="1">5-oxoprolinase (ATP-hydrolyzing) subunit A</fullName>
    </alternativeName>
</protein>
<comment type="caution">
    <text evidence="2">The sequence shown here is derived from an EMBL/GenBank/DDBJ whole genome shotgun (WGS) entry which is preliminary data.</text>
</comment>
<dbReference type="InterPro" id="IPR011330">
    <property type="entry name" value="Glyco_hydro/deAcase_b/a-brl"/>
</dbReference>
<dbReference type="HAMAP" id="MF_00691">
    <property type="entry name" value="PxpA"/>
    <property type="match status" value="1"/>
</dbReference>
<comment type="catalytic activity">
    <reaction evidence="1">
        <text>5-oxo-L-proline + ATP + 2 H2O = L-glutamate + ADP + phosphate + H(+)</text>
        <dbReference type="Rhea" id="RHEA:10348"/>
        <dbReference type="ChEBI" id="CHEBI:15377"/>
        <dbReference type="ChEBI" id="CHEBI:15378"/>
        <dbReference type="ChEBI" id="CHEBI:29985"/>
        <dbReference type="ChEBI" id="CHEBI:30616"/>
        <dbReference type="ChEBI" id="CHEBI:43474"/>
        <dbReference type="ChEBI" id="CHEBI:58402"/>
        <dbReference type="ChEBI" id="CHEBI:456216"/>
        <dbReference type="EC" id="3.5.2.9"/>
    </reaction>
</comment>
<dbReference type="EMBL" id="JABEPQ010000006">
    <property type="protein sequence ID" value="NNM48129.1"/>
    <property type="molecule type" value="Genomic_DNA"/>
</dbReference>
<keyword evidence="1" id="KW-0547">Nucleotide-binding</keyword>
<dbReference type="GO" id="GO:0005524">
    <property type="term" value="F:ATP binding"/>
    <property type="evidence" value="ECO:0007669"/>
    <property type="project" value="UniProtKB-UniRule"/>
</dbReference>
<comment type="similarity">
    <text evidence="1">Belongs to the LamB/PxpA family.</text>
</comment>
<dbReference type="PANTHER" id="PTHR30292:SF0">
    <property type="entry name" value="5-OXOPROLINASE SUBUNIT A"/>
    <property type="match status" value="1"/>
</dbReference>
<evidence type="ECO:0000256" key="1">
    <source>
        <dbReference type="HAMAP-Rule" id="MF_00691"/>
    </source>
</evidence>
<proteinExistence type="inferred from homology"/>